<keyword evidence="6 9" id="KW-1133">Transmembrane helix</keyword>
<evidence type="ECO:0000256" key="7">
    <source>
        <dbReference type="ARBA" id="ARBA00023136"/>
    </source>
</evidence>
<sequence length="299" mass="34422">MKIFNQSNKHYITQSLEKTNIRFSSKLILNEQFKYLKTKHSFHLVDPSPWPLVASLSAFFTTSGGVLYMHKFAGGGQLCLTGFILLLYVMYTWWRDIVREATFEEQHTFAVQRGLRLGMILFIVSEVMFFFAFFWAFFHSSLSPVYNLGGIWPPEAIQTIQTSGIPLTNTFFLLSSGATVTWAHHAVIVRAKKQSIIALIFTIVLALIFTLFQGVEYVEAPFTITDSVFGSCFYMATGFHGFHVFIGTCSLFVSLLRIVFNHFTTTHHFGFESAAWYWHFVDVVWLFLFITVYWWGGIH</sequence>
<dbReference type="GO" id="GO:0045277">
    <property type="term" value="C:respiratory chain complex IV"/>
    <property type="evidence" value="ECO:0007669"/>
    <property type="project" value="UniProtKB-ARBA"/>
</dbReference>
<proteinExistence type="inferred from homology"/>
<dbReference type="InterPro" id="IPR000298">
    <property type="entry name" value="Cyt_c_oxidase-like_su3"/>
</dbReference>
<evidence type="ECO:0000313" key="11">
    <source>
        <dbReference type="EMBL" id="QTI83137.1"/>
    </source>
</evidence>
<dbReference type="FunFam" id="1.10.287.70:FF:000082">
    <property type="entry name" value="Cytochrome c oxidase subunit 3"/>
    <property type="match status" value="1"/>
</dbReference>
<evidence type="ECO:0000256" key="6">
    <source>
        <dbReference type="ARBA" id="ARBA00022989"/>
    </source>
</evidence>
<evidence type="ECO:0000256" key="3">
    <source>
        <dbReference type="ARBA" id="ARBA00015944"/>
    </source>
</evidence>
<evidence type="ECO:0000256" key="4">
    <source>
        <dbReference type="ARBA" id="ARBA00022692"/>
    </source>
</evidence>
<feature type="transmembrane region" description="Helical" evidence="9">
    <location>
        <begin position="171"/>
        <end position="189"/>
    </location>
</feature>
<accession>A0A8A6KHR8</accession>
<feature type="domain" description="Heme-copper oxidase subunit III family profile" evidence="10">
    <location>
        <begin position="38"/>
        <end position="297"/>
    </location>
</feature>
<protein>
    <recommendedName>
        <fullName evidence="3 8">Cytochrome c oxidase subunit 3</fullName>
    </recommendedName>
</protein>
<dbReference type="GeneID" id="69241662"/>
<dbReference type="GO" id="GO:0031090">
    <property type="term" value="C:organelle membrane"/>
    <property type="evidence" value="ECO:0007669"/>
    <property type="project" value="UniProtKB-ARBA"/>
</dbReference>
<evidence type="ECO:0000259" key="10">
    <source>
        <dbReference type="PROSITE" id="PS50253"/>
    </source>
</evidence>
<dbReference type="GO" id="GO:0031967">
    <property type="term" value="C:organelle envelope"/>
    <property type="evidence" value="ECO:0007669"/>
    <property type="project" value="UniProtKB-ARBA"/>
</dbReference>
<dbReference type="Gene3D" id="1.10.287.70">
    <property type="match status" value="1"/>
</dbReference>
<geneLocation type="mitochondrion" evidence="11"/>
<dbReference type="Gene3D" id="1.20.120.80">
    <property type="entry name" value="Cytochrome c oxidase, subunit III, four-helix bundle"/>
    <property type="match status" value="1"/>
</dbReference>
<dbReference type="CDD" id="cd01665">
    <property type="entry name" value="Cyt_c_Oxidase_III"/>
    <property type="match status" value="1"/>
</dbReference>
<name>A0A8A6KHR8_9STRA</name>
<evidence type="ECO:0000256" key="9">
    <source>
        <dbReference type="SAM" id="Phobius"/>
    </source>
</evidence>
<dbReference type="PROSITE" id="PS50253">
    <property type="entry name" value="COX3"/>
    <property type="match status" value="1"/>
</dbReference>
<dbReference type="GO" id="GO:0006123">
    <property type="term" value="P:mitochondrial electron transport, cytochrome c to oxygen"/>
    <property type="evidence" value="ECO:0007669"/>
    <property type="project" value="UniProtKB-ARBA"/>
</dbReference>
<evidence type="ECO:0000256" key="8">
    <source>
        <dbReference type="RuleBase" id="RU003375"/>
    </source>
</evidence>
<feature type="transmembrane region" description="Helical" evidence="9">
    <location>
        <begin position="115"/>
        <end position="138"/>
    </location>
</feature>
<comment type="function">
    <text evidence="8">Component of the cytochrome c oxidase, the last enzyme in the mitochondrial electron transport chain which drives oxidative phosphorylation. The respiratory chain contains 3 multisubunit complexes succinate dehydrogenase (complex II, CII), ubiquinol-cytochrome c oxidoreductase (cytochrome b-c1 complex, complex III, CIII) and cytochrome c oxidase (complex IV, CIV), that cooperate to transfer electrons derived from NADH and succinate to molecular oxygen, creating an electrochemical gradient over the inner membrane that drives transmembrane transport and the ATP synthase. Cytochrome c oxidase is the component of the respiratory chain that catalyzes the reduction of oxygen to water. Electrons originating from reduced cytochrome c in the intermembrane space (IMS) are transferred via the dinuclear copper A center (CU(A)) of subunit 2 and heme A of subunit 1 to the active site in subunit 1, a binuclear center (BNC) formed by heme A3 and copper B (CU(B)). The BNC reduces molecular oxygen to 2 water molecules using 4 electrons from cytochrome c in the IMS and 4 protons from the mitochondrial matrix.</text>
</comment>
<dbReference type="InterPro" id="IPR033945">
    <property type="entry name" value="Cyt_c_oxase_su3_dom"/>
</dbReference>
<feature type="transmembrane region" description="Helical" evidence="9">
    <location>
        <begin position="276"/>
        <end position="296"/>
    </location>
</feature>
<dbReference type="AlphaFoldDB" id="A0A8A6KHR8"/>
<keyword evidence="5" id="KW-1278">Translocase</keyword>
<dbReference type="SUPFAM" id="SSF81452">
    <property type="entry name" value="Cytochrome c oxidase subunit III-like"/>
    <property type="match status" value="1"/>
</dbReference>
<organism evidence="11">
    <name type="scientific">Minutocellus polymorphus</name>
    <dbReference type="NCBI Taxonomy" id="265543"/>
    <lineage>
        <taxon>Eukaryota</taxon>
        <taxon>Sar</taxon>
        <taxon>Stramenopiles</taxon>
        <taxon>Ochrophyta</taxon>
        <taxon>Bacillariophyta</taxon>
        <taxon>Mediophyceae</taxon>
        <taxon>Cymatosirophycidae</taxon>
        <taxon>Cymatosirales</taxon>
        <taxon>Cymatosiraceae</taxon>
        <taxon>Minutocellus</taxon>
    </lineage>
</organism>
<feature type="transmembrane region" description="Helical" evidence="9">
    <location>
        <begin position="233"/>
        <end position="256"/>
    </location>
</feature>
<keyword evidence="4 8" id="KW-0812">Transmembrane</keyword>
<evidence type="ECO:0000256" key="5">
    <source>
        <dbReference type="ARBA" id="ARBA00022967"/>
    </source>
</evidence>
<dbReference type="PANTHER" id="PTHR11403">
    <property type="entry name" value="CYTOCHROME C OXIDASE SUBUNIT III"/>
    <property type="match status" value="1"/>
</dbReference>
<dbReference type="FunFam" id="1.20.120.80:FF:000002">
    <property type="entry name" value="Cytochrome c oxidase subunit 3"/>
    <property type="match status" value="1"/>
</dbReference>
<evidence type="ECO:0000256" key="2">
    <source>
        <dbReference type="ARBA" id="ARBA00010581"/>
    </source>
</evidence>
<dbReference type="PANTHER" id="PTHR11403:SF7">
    <property type="entry name" value="CYTOCHROME C OXIDASE SUBUNIT 3"/>
    <property type="match status" value="1"/>
</dbReference>
<dbReference type="EMBL" id="MW417226">
    <property type="protein sequence ID" value="QTI83137.1"/>
    <property type="molecule type" value="Genomic_DNA"/>
</dbReference>
<comment type="subcellular location">
    <subcellularLocation>
        <location evidence="1">Membrane</location>
        <topology evidence="1">Multi-pass membrane protein</topology>
    </subcellularLocation>
</comment>
<reference evidence="11" key="1">
    <citation type="submission" date="2020-12" db="EMBL/GenBank/DDBJ databases">
        <authorList>
            <person name="Xu Q."/>
            <person name="Chen N."/>
        </authorList>
    </citation>
    <scope>NUCLEOTIDE SEQUENCE</scope>
    <source>
        <strain evidence="11">CNS00095</strain>
    </source>
</reference>
<feature type="transmembrane region" description="Helical" evidence="9">
    <location>
        <begin position="75"/>
        <end position="94"/>
    </location>
</feature>
<dbReference type="Pfam" id="PF00510">
    <property type="entry name" value="COX3"/>
    <property type="match status" value="1"/>
</dbReference>
<dbReference type="InterPro" id="IPR013833">
    <property type="entry name" value="Cyt_c_oxidase_su3_a-hlx"/>
</dbReference>
<dbReference type="GO" id="GO:0004129">
    <property type="term" value="F:cytochrome-c oxidase activity"/>
    <property type="evidence" value="ECO:0007669"/>
    <property type="project" value="InterPro"/>
</dbReference>
<keyword evidence="8 11" id="KW-0496">Mitochondrion</keyword>
<dbReference type="InterPro" id="IPR024791">
    <property type="entry name" value="Cyt_c/ubiquinol_Oxase_su3"/>
</dbReference>
<evidence type="ECO:0000256" key="1">
    <source>
        <dbReference type="ARBA" id="ARBA00004141"/>
    </source>
</evidence>
<feature type="transmembrane region" description="Helical" evidence="9">
    <location>
        <begin position="196"/>
        <end position="213"/>
    </location>
</feature>
<gene>
    <name evidence="11" type="primary">cox3</name>
</gene>
<comment type="similarity">
    <text evidence="2 8">Belongs to the cytochrome c oxidase subunit 3 family.</text>
</comment>
<keyword evidence="7 9" id="KW-0472">Membrane</keyword>
<dbReference type="RefSeq" id="YP_010242136.1">
    <property type="nucleotide sequence ID" value="NC_059933.1"/>
</dbReference>
<dbReference type="GO" id="GO:0005739">
    <property type="term" value="C:mitochondrion"/>
    <property type="evidence" value="ECO:0007669"/>
    <property type="project" value="TreeGrafter"/>
</dbReference>
<dbReference type="InterPro" id="IPR035973">
    <property type="entry name" value="Cyt_c_oxidase_su3-like_sf"/>
</dbReference>